<protein>
    <recommendedName>
        <fullName evidence="1">Glutaredoxin domain-containing protein</fullName>
    </recommendedName>
</protein>
<dbReference type="SUPFAM" id="SSF52833">
    <property type="entry name" value="Thioredoxin-like"/>
    <property type="match status" value="1"/>
</dbReference>
<evidence type="ECO:0000259" key="1">
    <source>
        <dbReference type="Pfam" id="PF00462"/>
    </source>
</evidence>
<evidence type="ECO:0000313" key="3">
    <source>
        <dbReference type="EMBL" id="PLW49924.1"/>
    </source>
</evidence>
<proteinExistence type="predicted"/>
<dbReference type="Gene3D" id="3.40.30.10">
    <property type="entry name" value="Glutaredoxin"/>
    <property type="match status" value="2"/>
</dbReference>
<feature type="domain" description="Glutaredoxin" evidence="1">
    <location>
        <begin position="47"/>
        <end position="112"/>
    </location>
</feature>
<dbReference type="Pfam" id="PF00462">
    <property type="entry name" value="Glutaredoxin"/>
    <property type="match status" value="1"/>
</dbReference>
<dbReference type="GO" id="GO:0000324">
    <property type="term" value="C:fungal-type vacuole"/>
    <property type="evidence" value="ECO:0007669"/>
    <property type="project" value="TreeGrafter"/>
</dbReference>
<dbReference type="InterPro" id="IPR036249">
    <property type="entry name" value="Thioredoxin-like_sf"/>
</dbReference>
<dbReference type="EMBL" id="PGCI01000013">
    <property type="protein sequence ID" value="PLW49924.1"/>
    <property type="molecule type" value="Genomic_DNA"/>
</dbReference>
<dbReference type="EMBL" id="PGCI01000763">
    <property type="protein sequence ID" value="PLW16825.1"/>
    <property type="molecule type" value="Genomic_DNA"/>
</dbReference>
<evidence type="ECO:0000313" key="4">
    <source>
        <dbReference type="Proteomes" id="UP000235392"/>
    </source>
</evidence>
<name>A0A2N5SUA0_9BASI</name>
<dbReference type="PANTHER" id="PTHR45694:SF5">
    <property type="entry name" value="GLUTAREDOXIN 2"/>
    <property type="match status" value="1"/>
</dbReference>
<dbReference type="GO" id="GO:0005796">
    <property type="term" value="C:Golgi lumen"/>
    <property type="evidence" value="ECO:0007669"/>
    <property type="project" value="TreeGrafter"/>
</dbReference>
<organism evidence="2 4">
    <name type="scientific">Puccinia coronata f. sp. avenae</name>
    <dbReference type="NCBI Taxonomy" id="200324"/>
    <lineage>
        <taxon>Eukaryota</taxon>
        <taxon>Fungi</taxon>
        <taxon>Dikarya</taxon>
        <taxon>Basidiomycota</taxon>
        <taxon>Pucciniomycotina</taxon>
        <taxon>Pucciniomycetes</taxon>
        <taxon>Pucciniales</taxon>
        <taxon>Pucciniaceae</taxon>
        <taxon>Puccinia</taxon>
    </lineage>
</organism>
<accession>A0A2N5SUA0</accession>
<comment type="caution">
    <text evidence="2">The sequence shown here is derived from an EMBL/GenBank/DDBJ whole genome shotgun (WGS) entry which is preliminary data.</text>
</comment>
<dbReference type="InterPro" id="IPR002109">
    <property type="entry name" value="Glutaredoxin"/>
</dbReference>
<reference evidence="2 4" key="1">
    <citation type="submission" date="2017-11" db="EMBL/GenBank/DDBJ databases">
        <title>De novo assembly and phasing of dikaryotic genomes from two isolates of Puccinia coronata f. sp. avenae, the causal agent of oat crown rust.</title>
        <authorList>
            <person name="Miller M.E."/>
            <person name="Zhang Y."/>
            <person name="Omidvar V."/>
            <person name="Sperschneider J."/>
            <person name="Schwessinger B."/>
            <person name="Raley C."/>
            <person name="Palmer J.M."/>
            <person name="Garnica D."/>
            <person name="Upadhyaya N."/>
            <person name="Rathjen J."/>
            <person name="Taylor J.M."/>
            <person name="Park R.F."/>
            <person name="Dodds P.N."/>
            <person name="Hirsch C.D."/>
            <person name="Kianian S.F."/>
            <person name="Figueroa M."/>
        </authorList>
    </citation>
    <scope>NUCLEOTIDE SEQUENCE [LARGE SCALE GENOMIC DNA]</scope>
    <source>
        <strain evidence="2">12SD80</strain>
    </source>
</reference>
<dbReference type="Proteomes" id="UP000235392">
    <property type="component" value="Unassembled WGS sequence"/>
</dbReference>
<dbReference type="PANTHER" id="PTHR45694">
    <property type="entry name" value="GLUTAREDOXIN 2"/>
    <property type="match status" value="1"/>
</dbReference>
<gene>
    <name evidence="3" type="ORF">PCASD_01307</name>
    <name evidence="2" type="ORF">PCASD_14991</name>
</gene>
<dbReference type="AlphaFoldDB" id="A0A2N5SUA0"/>
<evidence type="ECO:0000313" key="2">
    <source>
        <dbReference type="EMBL" id="PLW16825.1"/>
    </source>
</evidence>
<dbReference type="GO" id="GO:0015038">
    <property type="term" value="F:glutathione disulfide oxidoreductase activity"/>
    <property type="evidence" value="ECO:0007669"/>
    <property type="project" value="TreeGrafter"/>
</dbReference>
<dbReference type="GO" id="GO:0005801">
    <property type="term" value="C:cis-Golgi network"/>
    <property type="evidence" value="ECO:0007669"/>
    <property type="project" value="TreeGrafter"/>
</dbReference>
<dbReference type="GO" id="GO:0034599">
    <property type="term" value="P:cellular response to oxidative stress"/>
    <property type="evidence" value="ECO:0007669"/>
    <property type="project" value="TreeGrafter"/>
</dbReference>
<dbReference type="PROSITE" id="PS51354">
    <property type="entry name" value="GLUTAREDOXIN_2"/>
    <property type="match status" value="1"/>
</dbReference>
<sequence length="179" mass="20275">MSSLFRMMRSFTNCSILKMSANATGLPPHEVNEIQKSIDKLIASNKVLIFSKSYCPYCERSKKFLNDKLNRMQKKEIKIKILELDLEPNGSIIQNLLCQKLQKEKITVPQVESTAQHLECTNPNCIKGSLLIPSLMFLFLTAPFFQIATSPKIFINSQHIGGCDDLLTKEQEGKLDPLL</sequence>